<gene>
    <name evidence="1" type="ORF">IQ235_02100</name>
</gene>
<dbReference type="Gene3D" id="3.40.50.150">
    <property type="entry name" value="Vaccinia Virus protein VP39"/>
    <property type="match status" value="1"/>
</dbReference>
<name>A0A928VVP0_9CYAN</name>
<protein>
    <recommendedName>
        <fullName evidence="3">Methyltransferase domain-containing protein</fullName>
    </recommendedName>
</protein>
<keyword evidence="2" id="KW-1185">Reference proteome</keyword>
<proteinExistence type="predicted"/>
<dbReference type="SUPFAM" id="SSF53335">
    <property type="entry name" value="S-adenosyl-L-methionine-dependent methyltransferases"/>
    <property type="match status" value="1"/>
</dbReference>
<dbReference type="EMBL" id="JADEXN010000018">
    <property type="protein sequence ID" value="MBE9039587.1"/>
    <property type="molecule type" value="Genomic_DNA"/>
</dbReference>
<comment type="caution">
    <text evidence="1">The sequence shown here is derived from an EMBL/GenBank/DDBJ whole genome shotgun (WGS) entry which is preliminary data.</text>
</comment>
<dbReference type="AlphaFoldDB" id="A0A928VVP0"/>
<dbReference type="Proteomes" id="UP000621799">
    <property type="component" value="Unassembled WGS sequence"/>
</dbReference>
<reference evidence="1" key="1">
    <citation type="submission" date="2020-10" db="EMBL/GenBank/DDBJ databases">
        <authorList>
            <person name="Castelo-Branco R."/>
            <person name="Eusebio N."/>
            <person name="Adriana R."/>
            <person name="Vieira A."/>
            <person name="Brugerolle De Fraissinette N."/>
            <person name="Rezende De Castro R."/>
            <person name="Schneider M.P."/>
            <person name="Vasconcelos V."/>
            <person name="Leao P.N."/>
        </authorList>
    </citation>
    <scope>NUCLEOTIDE SEQUENCE</scope>
    <source>
        <strain evidence="1">LEGE 11467</strain>
    </source>
</reference>
<accession>A0A928VVP0</accession>
<evidence type="ECO:0000313" key="1">
    <source>
        <dbReference type="EMBL" id="MBE9039587.1"/>
    </source>
</evidence>
<dbReference type="InterPro" id="IPR029063">
    <property type="entry name" value="SAM-dependent_MTases_sf"/>
</dbReference>
<dbReference type="RefSeq" id="WP_264319848.1">
    <property type="nucleotide sequence ID" value="NZ_JADEXN010000018.1"/>
</dbReference>
<sequence length="501" mass="57814">MQFELPEDNPIPNSTQISDREAIFHPHSIADSRIRLFRWQGQLYRGIGTERSPFFQKLFQDGAIQSLVDLELLVESELTALTLEGYETIVHHRSIPFTSYSIEWCVAMLQDATLTLLDFGIELAQRGLSLEDGHLGNILFDGYKPLFVDLGSIRPLDEYVHYFRWSAYDQFCQTCFYPLVLMALGKDRTARLLMVENSGISKSDFLRLTPGMGSSRRILKAPPITRLQLALRKLIPPDYKKLLKQNFKDFQPLSDRTEIEKKTNSIYSHNVKQKYYLKFLKNLRREVKKITLPTSFDRSKNSSPSFCSSENGTEKQSIICNILTDLKPASVLDIGCENGCYAQIAASLGSQVVAFDKDPTCVTQLYHTACDRKLSILPLVMDFTQPTPAYGLSRYRYVAATERLQCEMVLALELIHHLVFEQHPRFEQIVEGFAQFSQRWLVVEFIPIDDRALLQFQSPKYSSKFSWYTLDNFRKVLMKHFRHVKTLPAYIKPRTLLICEK</sequence>
<evidence type="ECO:0000313" key="2">
    <source>
        <dbReference type="Proteomes" id="UP000621799"/>
    </source>
</evidence>
<evidence type="ECO:0008006" key="3">
    <source>
        <dbReference type="Google" id="ProtNLM"/>
    </source>
</evidence>
<organism evidence="1 2">
    <name type="scientific">Zarconia navalis LEGE 11467</name>
    <dbReference type="NCBI Taxonomy" id="1828826"/>
    <lineage>
        <taxon>Bacteria</taxon>
        <taxon>Bacillati</taxon>
        <taxon>Cyanobacteriota</taxon>
        <taxon>Cyanophyceae</taxon>
        <taxon>Oscillatoriophycideae</taxon>
        <taxon>Oscillatoriales</taxon>
        <taxon>Oscillatoriales incertae sedis</taxon>
        <taxon>Zarconia</taxon>
        <taxon>Zarconia navalis</taxon>
    </lineage>
</organism>